<evidence type="ECO:0000313" key="3">
    <source>
        <dbReference type="Proteomes" id="UP000008043"/>
    </source>
</evidence>
<accession>K4RGX4</accession>
<dbReference type="AlphaFoldDB" id="K4RGX4"/>
<dbReference type="KEGG" id="sdv:BN159_8241"/>
<keyword evidence="1" id="KW-1133">Transmembrane helix</keyword>
<evidence type="ECO:0000313" key="2">
    <source>
        <dbReference type="EMBL" id="CCK32619.1"/>
    </source>
</evidence>
<sequence length="99" mass="9685">MLAAMQRQVDDLDRDDVNIKVRANTAQTHAALFQLGIALGAVAAIPLIPVAAAAIGAIASAAIAAGAGVGVLALAFGGIGCPTAVLPSNLSRQATCPPS</sequence>
<gene>
    <name evidence="2" type="ORF">BN159_8241</name>
</gene>
<keyword evidence="1" id="KW-0812">Transmembrane</keyword>
<dbReference type="Proteomes" id="UP000008043">
    <property type="component" value="Chromosome"/>
</dbReference>
<name>K4RGX4_STRDJ</name>
<feature type="transmembrane region" description="Helical" evidence="1">
    <location>
        <begin position="61"/>
        <end position="85"/>
    </location>
</feature>
<protein>
    <submittedName>
        <fullName evidence="2">Putative membrane protein</fullName>
    </submittedName>
</protein>
<keyword evidence="1" id="KW-0472">Membrane</keyword>
<feature type="transmembrane region" description="Helical" evidence="1">
    <location>
        <begin position="30"/>
        <end position="55"/>
    </location>
</feature>
<reference evidence="2 3" key="1">
    <citation type="journal article" date="2012" name="J. Bacteriol.">
        <title>Genome sequence of the bacterium Streptomyces davawensis JCM 4913 and heterologous production of the unique antibiotic roseoflavin.</title>
        <authorList>
            <person name="Jankowitsch F."/>
            <person name="Schwarz J."/>
            <person name="Ruckert C."/>
            <person name="Gust B."/>
            <person name="Szczepanowski R."/>
            <person name="Blom J."/>
            <person name="Pelzer S."/>
            <person name="Kalinowski J."/>
            <person name="Mack M."/>
        </authorList>
    </citation>
    <scope>NUCLEOTIDE SEQUENCE [LARGE SCALE GENOMIC DNA]</scope>
    <source>
        <strain evidence="3">DSM 101723 / JCM 4913 / KCC S-0913 / 768</strain>
    </source>
</reference>
<organism evidence="2 3">
    <name type="scientific">Streptomyces davaonensis (strain DSM 101723 / JCM 4913 / KCC S-0913 / 768)</name>
    <dbReference type="NCBI Taxonomy" id="1214101"/>
    <lineage>
        <taxon>Bacteria</taxon>
        <taxon>Bacillati</taxon>
        <taxon>Actinomycetota</taxon>
        <taxon>Actinomycetes</taxon>
        <taxon>Kitasatosporales</taxon>
        <taxon>Streptomycetaceae</taxon>
        <taxon>Streptomyces</taxon>
    </lineage>
</organism>
<dbReference type="HOGENOM" id="CLU_2318814_0_0_11"/>
<dbReference type="EMBL" id="HE971709">
    <property type="protein sequence ID" value="CCK32619.1"/>
    <property type="molecule type" value="Genomic_DNA"/>
</dbReference>
<keyword evidence="3" id="KW-1185">Reference proteome</keyword>
<evidence type="ECO:0000256" key="1">
    <source>
        <dbReference type="SAM" id="Phobius"/>
    </source>
</evidence>
<proteinExistence type="predicted"/>